<feature type="domain" description="Nucleotidyl transferase" evidence="3">
    <location>
        <begin position="1"/>
        <end position="104"/>
    </location>
</feature>
<name>A0AAE3D0X2_9HYPH</name>
<dbReference type="PANTHER" id="PTHR43584">
    <property type="entry name" value="NUCLEOTIDYL TRANSFERASE"/>
    <property type="match status" value="1"/>
</dbReference>
<dbReference type="PANTHER" id="PTHR43584:SF8">
    <property type="entry name" value="N-ACETYLMURAMATE ALPHA-1-PHOSPHATE URIDYLYLTRANSFERASE"/>
    <property type="match status" value="1"/>
</dbReference>
<sequence>MILAAGLGTRMRPITDTLPKPLVTVAGRSLIDHAIDNLVAAGVKRTVVNVHYRGAQLREHLQTVDRIEIEISDETDRLLDSGGGIVKALPLLGADPFAIVNADTFWLESPGGDVSSLRAMADAWDGNRMDMLLMTARLDQCTGYDGKGDFLVDADGRLRRHDRVSADPVVYPGAAIIHPRIFEDAPNEPFSLNWCFDRAIASDRLFGFAMSGHILTIGTPEAIGEAETVMARFGANP</sequence>
<protein>
    <submittedName>
        <fullName evidence="4">Nucleotidyltransferase family protein</fullName>
    </submittedName>
</protein>
<dbReference type="InterPro" id="IPR050065">
    <property type="entry name" value="GlmU-like"/>
</dbReference>
<organism evidence="4 5">
    <name type="scientific">Flavimaribacter sediminis</name>
    <dbReference type="NCBI Taxonomy" id="2865987"/>
    <lineage>
        <taxon>Bacteria</taxon>
        <taxon>Pseudomonadati</taxon>
        <taxon>Pseudomonadota</taxon>
        <taxon>Alphaproteobacteria</taxon>
        <taxon>Hyphomicrobiales</taxon>
        <taxon>Rhizobiaceae</taxon>
        <taxon>Flavimaribacter</taxon>
    </lineage>
</organism>
<evidence type="ECO:0000256" key="1">
    <source>
        <dbReference type="ARBA" id="ARBA00022679"/>
    </source>
</evidence>
<evidence type="ECO:0000313" key="4">
    <source>
        <dbReference type="EMBL" id="MBW8638229.1"/>
    </source>
</evidence>
<keyword evidence="1" id="KW-0808">Transferase</keyword>
<proteinExistence type="predicted"/>
<dbReference type="GO" id="GO:0016779">
    <property type="term" value="F:nucleotidyltransferase activity"/>
    <property type="evidence" value="ECO:0007669"/>
    <property type="project" value="UniProtKB-KW"/>
</dbReference>
<dbReference type="InterPro" id="IPR005835">
    <property type="entry name" value="NTP_transferase_dom"/>
</dbReference>
<dbReference type="EMBL" id="JAICBX010000002">
    <property type="protein sequence ID" value="MBW8638229.1"/>
    <property type="molecule type" value="Genomic_DNA"/>
</dbReference>
<gene>
    <name evidence="4" type="ORF">K1W69_13620</name>
</gene>
<dbReference type="Gene3D" id="3.90.550.10">
    <property type="entry name" value="Spore Coat Polysaccharide Biosynthesis Protein SpsA, Chain A"/>
    <property type="match status" value="1"/>
</dbReference>
<evidence type="ECO:0000313" key="5">
    <source>
        <dbReference type="Proteomes" id="UP001196509"/>
    </source>
</evidence>
<keyword evidence="2" id="KW-0548">Nucleotidyltransferase</keyword>
<dbReference type="CDD" id="cd06422">
    <property type="entry name" value="NTP_transferase_like_1"/>
    <property type="match status" value="1"/>
</dbReference>
<keyword evidence="5" id="KW-1185">Reference proteome</keyword>
<accession>A0AAE3D0X2</accession>
<dbReference type="SUPFAM" id="SSF53448">
    <property type="entry name" value="Nucleotide-diphospho-sugar transferases"/>
    <property type="match status" value="1"/>
</dbReference>
<reference evidence="4" key="1">
    <citation type="submission" date="2021-08" db="EMBL/GenBank/DDBJ databases">
        <title>Hoeflea bacterium WL0058 sp. nov., isolated from the sediment.</title>
        <authorList>
            <person name="Wang L."/>
            <person name="Zhang D."/>
        </authorList>
    </citation>
    <scope>NUCLEOTIDE SEQUENCE</scope>
    <source>
        <strain evidence="4">WL0058</strain>
    </source>
</reference>
<evidence type="ECO:0000259" key="3">
    <source>
        <dbReference type="Pfam" id="PF00483"/>
    </source>
</evidence>
<dbReference type="Proteomes" id="UP001196509">
    <property type="component" value="Unassembled WGS sequence"/>
</dbReference>
<comment type="caution">
    <text evidence="4">The sequence shown here is derived from an EMBL/GenBank/DDBJ whole genome shotgun (WGS) entry which is preliminary data.</text>
</comment>
<dbReference type="Pfam" id="PF00483">
    <property type="entry name" value="NTP_transferase"/>
    <property type="match status" value="1"/>
</dbReference>
<dbReference type="AlphaFoldDB" id="A0AAE3D0X2"/>
<evidence type="ECO:0000256" key="2">
    <source>
        <dbReference type="ARBA" id="ARBA00022695"/>
    </source>
</evidence>
<dbReference type="InterPro" id="IPR029044">
    <property type="entry name" value="Nucleotide-diphossugar_trans"/>
</dbReference>